<dbReference type="EMBL" id="CARXXK010000002">
    <property type="protein sequence ID" value="CAI6357381.1"/>
    <property type="molecule type" value="Genomic_DNA"/>
</dbReference>
<comment type="caution">
    <text evidence="3">The sequence shown here is derived from an EMBL/GenBank/DDBJ whole genome shotgun (WGS) entry which is preliminary data.</text>
</comment>
<evidence type="ECO:0000313" key="4">
    <source>
        <dbReference type="Proteomes" id="UP001160148"/>
    </source>
</evidence>
<evidence type="ECO:0000313" key="3">
    <source>
        <dbReference type="EMBL" id="CAI6357381.1"/>
    </source>
</evidence>
<dbReference type="AlphaFoldDB" id="A0AAV0WNY7"/>
<feature type="domain" description="Transposable element P transposase-like RNase H" evidence="1">
    <location>
        <begin position="1"/>
        <end position="104"/>
    </location>
</feature>
<gene>
    <name evidence="3" type="ORF">MEUPH1_LOCUS13010</name>
</gene>
<protein>
    <recommendedName>
        <fullName evidence="5">THAP domain-containing protein 9</fullName>
    </recommendedName>
</protein>
<dbReference type="Proteomes" id="UP001160148">
    <property type="component" value="Unassembled WGS sequence"/>
</dbReference>
<keyword evidence="4" id="KW-1185">Reference proteome</keyword>
<sequence length="266" mass="30148">MCVKKHIELDTCQNVYGYVNMGMDYELDNDDIPQARNALVFLVVGLNGYWKLPIGYFLIDSLNGTERSNLLKTAIDLVKDTGAYLKSVTFDGTNVNTTMCTSLGANFNLDSNTAFFSSNHSKDEKVFCFYDPSHMIKLVRNAFGDKKTIVNGNGQKIRWDYIQKLYQKENCEGLRAATKLTNRHLHYYNEKMNVRLAAQVPSNSVCDALLYLNGSDPNFEGSLATAEFCLIFNNAFDILNSRKQLSNKPFNNSINENTFEKNIVIF</sequence>
<evidence type="ECO:0000259" key="2">
    <source>
        <dbReference type="Pfam" id="PF21788"/>
    </source>
</evidence>
<feature type="domain" description="Transposable element P transposase-like GTP-binding insertion" evidence="2">
    <location>
        <begin position="133"/>
        <end position="248"/>
    </location>
</feature>
<evidence type="ECO:0000259" key="1">
    <source>
        <dbReference type="Pfam" id="PF21787"/>
    </source>
</evidence>
<organism evidence="3 4">
    <name type="scientific">Macrosiphum euphorbiae</name>
    <name type="common">potato aphid</name>
    <dbReference type="NCBI Taxonomy" id="13131"/>
    <lineage>
        <taxon>Eukaryota</taxon>
        <taxon>Metazoa</taxon>
        <taxon>Ecdysozoa</taxon>
        <taxon>Arthropoda</taxon>
        <taxon>Hexapoda</taxon>
        <taxon>Insecta</taxon>
        <taxon>Pterygota</taxon>
        <taxon>Neoptera</taxon>
        <taxon>Paraneoptera</taxon>
        <taxon>Hemiptera</taxon>
        <taxon>Sternorrhyncha</taxon>
        <taxon>Aphidomorpha</taxon>
        <taxon>Aphidoidea</taxon>
        <taxon>Aphididae</taxon>
        <taxon>Macrosiphini</taxon>
        <taxon>Macrosiphum</taxon>
    </lineage>
</organism>
<dbReference type="Pfam" id="PF21787">
    <property type="entry name" value="TNP-like_RNaseH_N"/>
    <property type="match status" value="1"/>
</dbReference>
<evidence type="ECO:0008006" key="5">
    <source>
        <dbReference type="Google" id="ProtNLM"/>
    </source>
</evidence>
<dbReference type="Pfam" id="PF21788">
    <property type="entry name" value="TNP-like_GBD"/>
    <property type="match status" value="1"/>
</dbReference>
<accession>A0AAV0WNY7</accession>
<reference evidence="3 4" key="1">
    <citation type="submission" date="2023-01" db="EMBL/GenBank/DDBJ databases">
        <authorList>
            <person name="Whitehead M."/>
        </authorList>
    </citation>
    <scope>NUCLEOTIDE SEQUENCE [LARGE SCALE GENOMIC DNA]</scope>
</reference>
<dbReference type="InterPro" id="IPR048365">
    <property type="entry name" value="TNP-like_RNaseH_N"/>
</dbReference>
<dbReference type="InterPro" id="IPR048366">
    <property type="entry name" value="TNP-like_GBD"/>
</dbReference>
<proteinExistence type="predicted"/>
<name>A0AAV0WNY7_9HEMI</name>